<name>A0AAQ4FAW6_AMBAM</name>
<keyword evidence="1" id="KW-0539">Nucleus</keyword>
<dbReference type="AlphaFoldDB" id="A0AAQ4FAW6"/>
<sequence length="90" mass="9578">MVMPTVKTVVPALLQACTGESKSAEAAESAVASVTRVFVGPFPDIPEHWWLSLFAQLATTLGAGDHLWILAAQMAEHQVTKMGGTDVDEI</sequence>
<accession>A0AAQ4FAW6</accession>
<comment type="similarity">
    <text evidence="1">Belongs to the HEATR1/UTP10 family.</text>
</comment>
<dbReference type="GO" id="GO:0034455">
    <property type="term" value="C:t-UTP complex"/>
    <property type="evidence" value="ECO:0007669"/>
    <property type="project" value="TreeGrafter"/>
</dbReference>
<keyword evidence="1" id="KW-0690">Ribosome biogenesis</keyword>
<evidence type="ECO:0000313" key="3">
    <source>
        <dbReference type="EMBL" id="KAK8784377.1"/>
    </source>
</evidence>
<dbReference type="PANTHER" id="PTHR13457:SF1">
    <property type="entry name" value="HEAT REPEAT-CONTAINING PROTEIN 1"/>
    <property type="match status" value="1"/>
</dbReference>
<dbReference type="GO" id="GO:0032040">
    <property type="term" value="C:small-subunit processome"/>
    <property type="evidence" value="ECO:0007669"/>
    <property type="project" value="TreeGrafter"/>
</dbReference>
<dbReference type="Proteomes" id="UP001321473">
    <property type="component" value="Unassembled WGS sequence"/>
</dbReference>
<evidence type="ECO:0000259" key="2">
    <source>
        <dbReference type="Pfam" id="PF23243"/>
    </source>
</evidence>
<dbReference type="GO" id="GO:0030686">
    <property type="term" value="C:90S preribosome"/>
    <property type="evidence" value="ECO:0007669"/>
    <property type="project" value="TreeGrafter"/>
</dbReference>
<feature type="domain" description="Utp10/HEAT1 HEAT-repeats" evidence="2">
    <location>
        <begin position="28"/>
        <end position="83"/>
    </location>
</feature>
<proteinExistence type="inferred from homology"/>
<dbReference type="GO" id="GO:0000462">
    <property type="term" value="P:maturation of SSU-rRNA from tricistronic rRNA transcript (SSU-rRNA, 5.8S rRNA, LSU-rRNA)"/>
    <property type="evidence" value="ECO:0007669"/>
    <property type="project" value="TreeGrafter"/>
</dbReference>
<dbReference type="Pfam" id="PF23243">
    <property type="entry name" value="HEAT_HEATR1"/>
    <property type="match status" value="1"/>
</dbReference>
<comment type="caution">
    <text evidence="3">The sequence shown here is derived from an EMBL/GenBank/DDBJ whole genome shotgun (WGS) entry which is preliminary data.</text>
</comment>
<comment type="subcellular location">
    <subcellularLocation>
        <location evidence="1">Nucleus</location>
        <location evidence="1">Nucleolus</location>
    </subcellularLocation>
</comment>
<organism evidence="3 4">
    <name type="scientific">Amblyomma americanum</name>
    <name type="common">Lone star tick</name>
    <dbReference type="NCBI Taxonomy" id="6943"/>
    <lineage>
        <taxon>Eukaryota</taxon>
        <taxon>Metazoa</taxon>
        <taxon>Ecdysozoa</taxon>
        <taxon>Arthropoda</taxon>
        <taxon>Chelicerata</taxon>
        <taxon>Arachnida</taxon>
        <taxon>Acari</taxon>
        <taxon>Parasitiformes</taxon>
        <taxon>Ixodida</taxon>
        <taxon>Ixodoidea</taxon>
        <taxon>Ixodidae</taxon>
        <taxon>Amblyomminae</taxon>
        <taxon>Amblyomma</taxon>
    </lineage>
</organism>
<dbReference type="EMBL" id="JARKHS020004637">
    <property type="protein sequence ID" value="KAK8784377.1"/>
    <property type="molecule type" value="Genomic_DNA"/>
</dbReference>
<keyword evidence="1" id="KW-0698">rRNA processing</keyword>
<reference evidence="3 4" key="1">
    <citation type="journal article" date="2023" name="Arcadia Sci">
        <title>De novo assembly of a long-read Amblyomma americanum tick genome.</title>
        <authorList>
            <person name="Chou S."/>
            <person name="Poskanzer K.E."/>
            <person name="Rollins M."/>
            <person name="Thuy-Boun P.S."/>
        </authorList>
    </citation>
    <scope>NUCLEOTIDE SEQUENCE [LARGE SCALE GENOMIC DNA]</scope>
    <source>
        <strain evidence="3">F_SG_1</strain>
        <tissue evidence="3">Salivary glands</tissue>
    </source>
</reference>
<protein>
    <recommendedName>
        <fullName evidence="1">HEAT repeat-containing protein 1</fullName>
    </recommendedName>
</protein>
<keyword evidence="4" id="KW-1185">Reference proteome</keyword>
<gene>
    <name evidence="3" type="ORF">V5799_009258</name>
</gene>
<dbReference type="PANTHER" id="PTHR13457">
    <property type="entry name" value="BAP28"/>
    <property type="match status" value="1"/>
</dbReference>
<dbReference type="GO" id="GO:0045943">
    <property type="term" value="P:positive regulation of transcription by RNA polymerase I"/>
    <property type="evidence" value="ECO:0007669"/>
    <property type="project" value="TreeGrafter"/>
</dbReference>
<evidence type="ECO:0000256" key="1">
    <source>
        <dbReference type="RuleBase" id="RU367065"/>
    </source>
</evidence>
<evidence type="ECO:0000313" key="4">
    <source>
        <dbReference type="Proteomes" id="UP001321473"/>
    </source>
</evidence>
<dbReference type="GO" id="GO:0030515">
    <property type="term" value="F:snoRNA binding"/>
    <property type="evidence" value="ECO:0007669"/>
    <property type="project" value="TreeGrafter"/>
</dbReference>
<comment type="function">
    <text evidence="1">Involved in nucleolar processing of pre-18S ribosomal RNA.</text>
</comment>
<keyword evidence="1" id="KW-0687">Ribonucleoprotein</keyword>
<dbReference type="InterPro" id="IPR056473">
    <property type="entry name" value="HEAT_Utp10/HEAT1"/>
</dbReference>
<dbReference type="InterPro" id="IPR040191">
    <property type="entry name" value="UTP10"/>
</dbReference>